<dbReference type="Proteomes" id="UP000006038">
    <property type="component" value="Chromosome 8"/>
</dbReference>
<dbReference type="Gramene" id="OB08G30600.1">
    <property type="protein sequence ID" value="OB08G30600.1"/>
    <property type="gene ID" value="OB08G30600"/>
</dbReference>
<proteinExistence type="predicted"/>
<evidence type="ECO:0000256" key="1">
    <source>
        <dbReference type="SAM" id="MobiDB-lite"/>
    </source>
</evidence>
<reference evidence="2" key="1">
    <citation type="journal article" date="2013" name="Nat. Commun.">
        <title>Whole-genome sequencing of Oryza brachyantha reveals mechanisms underlying Oryza genome evolution.</title>
        <authorList>
            <person name="Chen J."/>
            <person name="Huang Q."/>
            <person name="Gao D."/>
            <person name="Wang J."/>
            <person name="Lang Y."/>
            <person name="Liu T."/>
            <person name="Li B."/>
            <person name="Bai Z."/>
            <person name="Luis Goicoechea J."/>
            <person name="Liang C."/>
            <person name="Chen C."/>
            <person name="Zhang W."/>
            <person name="Sun S."/>
            <person name="Liao Y."/>
            <person name="Zhang X."/>
            <person name="Yang L."/>
            <person name="Song C."/>
            <person name="Wang M."/>
            <person name="Shi J."/>
            <person name="Liu G."/>
            <person name="Liu J."/>
            <person name="Zhou H."/>
            <person name="Zhou W."/>
            <person name="Yu Q."/>
            <person name="An N."/>
            <person name="Chen Y."/>
            <person name="Cai Q."/>
            <person name="Wang B."/>
            <person name="Liu B."/>
            <person name="Min J."/>
            <person name="Huang Y."/>
            <person name="Wu H."/>
            <person name="Li Z."/>
            <person name="Zhang Y."/>
            <person name="Yin Y."/>
            <person name="Song W."/>
            <person name="Jiang J."/>
            <person name="Jackson S.A."/>
            <person name="Wing R.A."/>
            <person name="Wang J."/>
            <person name="Chen M."/>
        </authorList>
    </citation>
    <scope>NUCLEOTIDE SEQUENCE [LARGE SCALE GENOMIC DNA]</scope>
    <source>
        <strain evidence="2">cv. IRGC 101232</strain>
    </source>
</reference>
<keyword evidence="3" id="KW-1185">Reference proteome</keyword>
<protein>
    <submittedName>
        <fullName evidence="2">Uncharacterized protein</fullName>
    </submittedName>
</protein>
<sequence length="165" mass="18139">MRRREKSDNRTVGLKNINGRGLSEKRLFQKPHLTASPVLLPDAASAHADATAPASRRLARHLQPLSRPPPSHSLPNPRPLASCPSRRARCRRRRRLSPKPPDPASKSSTRRILPPAAPSSLCEPPRRWQRKPPYAATLLKPSKVFAASSLYSCGSYALSLSVYGG</sequence>
<name>J3MVC9_ORYBR</name>
<evidence type="ECO:0000313" key="2">
    <source>
        <dbReference type="EnsemblPlants" id="OB08G30600.1"/>
    </source>
</evidence>
<dbReference type="HOGENOM" id="CLU_1613375_0_0_1"/>
<dbReference type="EnsemblPlants" id="OB08G30600.1">
    <property type="protein sequence ID" value="OB08G30600.1"/>
    <property type="gene ID" value="OB08G30600"/>
</dbReference>
<dbReference type="AlphaFoldDB" id="J3MVC9"/>
<feature type="compositionally biased region" description="Pro residues" evidence="1">
    <location>
        <begin position="66"/>
        <end position="78"/>
    </location>
</feature>
<feature type="region of interest" description="Disordered" evidence="1">
    <location>
        <begin position="1"/>
        <end position="29"/>
    </location>
</feature>
<feature type="compositionally biased region" description="Basic residues" evidence="1">
    <location>
        <begin position="86"/>
        <end position="97"/>
    </location>
</feature>
<reference evidence="2" key="2">
    <citation type="submission" date="2013-04" db="UniProtKB">
        <authorList>
            <consortium name="EnsemblPlants"/>
        </authorList>
    </citation>
    <scope>IDENTIFICATION</scope>
</reference>
<feature type="compositionally biased region" description="Low complexity" evidence="1">
    <location>
        <begin position="44"/>
        <end position="65"/>
    </location>
</feature>
<accession>J3MVC9</accession>
<feature type="region of interest" description="Disordered" evidence="1">
    <location>
        <begin position="44"/>
        <end position="128"/>
    </location>
</feature>
<evidence type="ECO:0000313" key="3">
    <source>
        <dbReference type="Proteomes" id="UP000006038"/>
    </source>
</evidence>
<organism evidence="2">
    <name type="scientific">Oryza brachyantha</name>
    <name type="common">malo sina</name>
    <dbReference type="NCBI Taxonomy" id="4533"/>
    <lineage>
        <taxon>Eukaryota</taxon>
        <taxon>Viridiplantae</taxon>
        <taxon>Streptophyta</taxon>
        <taxon>Embryophyta</taxon>
        <taxon>Tracheophyta</taxon>
        <taxon>Spermatophyta</taxon>
        <taxon>Magnoliopsida</taxon>
        <taxon>Liliopsida</taxon>
        <taxon>Poales</taxon>
        <taxon>Poaceae</taxon>
        <taxon>BOP clade</taxon>
        <taxon>Oryzoideae</taxon>
        <taxon>Oryzeae</taxon>
        <taxon>Oryzinae</taxon>
        <taxon>Oryza</taxon>
    </lineage>
</organism>